<dbReference type="OrthoDB" id="3210414at2"/>
<dbReference type="AlphaFoldDB" id="A0A1S1QI14"/>
<dbReference type="RefSeq" id="WP_071087558.1">
    <property type="nucleotide sequence ID" value="NZ_MBLM01000136.1"/>
</dbReference>
<evidence type="ECO:0000313" key="3">
    <source>
        <dbReference type="Proteomes" id="UP000179627"/>
    </source>
</evidence>
<evidence type="ECO:0000256" key="1">
    <source>
        <dbReference type="SAM" id="MobiDB-lite"/>
    </source>
</evidence>
<feature type="compositionally biased region" description="Low complexity" evidence="1">
    <location>
        <begin position="11"/>
        <end position="29"/>
    </location>
</feature>
<keyword evidence="3" id="KW-1185">Reference proteome</keyword>
<evidence type="ECO:0000313" key="2">
    <source>
        <dbReference type="EMBL" id="OHV32895.1"/>
    </source>
</evidence>
<feature type="compositionally biased region" description="Basic and acidic residues" evidence="1">
    <location>
        <begin position="36"/>
        <end position="48"/>
    </location>
</feature>
<proteinExistence type="predicted"/>
<name>A0A1S1QI14_9ACTN</name>
<dbReference type="EMBL" id="MBLM01000136">
    <property type="protein sequence ID" value="OHV32895.1"/>
    <property type="molecule type" value="Genomic_DNA"/>
</dbReference>
<sequence length="261" mass="27041">MDDVPPPLPLPTSSTGTAPPTGTAPLPGADTAEGARAIEHPDRRHPDLQHEESFVVRLLMEGNAVRSTSVRHSRGGIEARWPSWAPANLTTFIEAHLTHVMPGVHHDPQADRAGSGTGPAPGGAHLHARVEPAAPRAGSPFDIWLALRVGGQALPPWGSLDYFAVARVDPVDVPGAEGNGNGFGGGIDVESVDTGAPVRQHPPLHSQGAVLAPSVTIHLASPGLPPGHYSLAAAISLRIPGVRRPLGVTGAGRATFEIRSH</sequence>
<dbReference type="Proteomes" id="UP000179627">
    <property type="component" value="Unassembled WGS sequence"/>
</dbReference>
<organism evidence="2 3">
    <name type="scientific">Parafrankia colletiae</name>
    <dbReference type="NCBI Taxonomy" id="573497"/>
    <lineage>
        <taxon>Bacteria</taxon>
        <taxon>Bacillati</taxon>
        <taxon>Actinomycetota</taxon>
        <taxon>Actinomycetes</taxon>
        <taxon>Frankiales</taxon>
        <taxon>Frankiaceae</taxon>
        <taxon>Parafrankia</taxon>
    </lineage>
</organism>
<reference evidence="3" key="1">
    <citation type="submission" date="2016-07" db="EMBL/GenBank/DDBJ databases">
        <title>Sequence Frankia sp. strain CcI1.17.</title>
        <authorList>
            <person name="Ghodhbane-Gtari F."/>
            <person name="Swanson E."/>
            <person name="Gueddou A."/>
            <person name="Morris K."/>
            <person name="Hezbri K."/>
            <person name="Ktari A."/>
            <person name="Nouioui I."/>
            <person name="Abebe-Akele F."/>
            <person name="Simpson S."/>
            <person name="Thomas K."/>
            <person name="Gtari M."/>
            <person name="Tisa L.S."/>
            <person name="Hurst S."/>
        </authorList>
    </citation>
    <scope>NUCLEOTIDE SEQUENCE [LARGE SCALE GENOMIC DNA]</scope>
    <source>
        <strain evidence="3">Cc1.17</strain>
    </source>
</reference>
<protein>
    <submittedName>
        <fullName evidence="2">Uncharacterized protein</fullName>
    </submittedName>
</protein>
<comment type="caution">
    <text evidence="2">The sequence shown here is derived from an EMBL/GenBank/DDBJ whole genome shotgun (WGS) entry which is preliminary data.</text>
</comment>
<accession>A0A1S1QI14</accession>
<feature type="region of interest" description="Disordered" evidence="1">
    <location>
        <begin position="1"/>
        <end position="48"/>
    </location>
</feature>
<feature type="compositionally biased region" description="Pro residues" evidence="1">
    <location>
        <begin position="1"/>
        <end position="10"/>
    </location>
</feature>
<feature type="region of interest" description="Disordered" evidence="1">
    <location>
        <begin position="105"/>
        <end position="126"/>
    </location>
</feature>
<gene>
    <name evidence="2" type="ORF">CC117_24215</name>
</gene>